<evidence type="ECO:0000313" key="3">
    <source>
        <dbReference type="EMBL" id="GIQ63191.1"/>
    </source>
</evidence>
<protein>
    <submittedName>
        <fullName evidence="3">Maltose ABC transporter substrate-binding protein</fullName>
    </submittedName>
</protein>
<keyword evidence="4" id="KW-1185">Reference proteome</keyword>
<keyword evidence="2" id="KW-0732">Signal</keyword>
<dbReference type="CDD" id="cd13585">
    <property type="entry name" value="PBP2_TMBP_like"/>
    <property type="match status" value="1"/>
</dbReference>
<feature type="chain" id="PRO_5047480679" evidence="2">
    <location>
        <begin position="23"/>
        <end position="479"/>
    </location>
</feature>
<sequence>MKMVQRFKMLSALLLVFVLVLAGCGTSGGGNGGSSETNAGDQAANQSAANKSDNKKEFEGVTLTLATVNNPDMKIMQKLTPVFEEQTGIKVNYVVLPENDLRKQVTMDVSSGAGKFDIVTIGTYDTPIWAKNGWIENMDPYLSNMSDEEKQAYDLEDIFPSIRDALSYDNHLYAIPFNAESSILYYNKEKLAKAGVEIPKNPTWEQVAEAARQVKAANNEPGIIIRGLPGWGEMLAPVNTIINAFGGRWYDENWNAQLDSPETVAAIQFYVDLLAAAGQPGATTTGFTEALTLMQQGKAAMWYDATTAAGFLEDPKVSTIAGKVGYALAPSQAKDNNGWLWSWALGIEASSKNKEAAFKFVTWATSKEYIQLVGESEGWVVVPGGTRKSTYENENYKKAAPFADITLEAMNSTNYKEPSLKPVPYVGIQYVAIPEFQQLGTEVSQDIAAAIAGSKTVEQAMKDAQARAERVAVDGGYKK</sequence>
<dbReference type="Gene3D" id="3.40.190.10">
    <property type="entry name" value="Periplasmic binding protein-like II"/>
    <property type="match status" value="2"/>
</dbReference>
<dbReference type="InterPro" id="IPR006059">
    <property type="entry name" value="SBP"/>
</dbReference>
<dbReference type="PROSITE" id="PS51257">
    <property type="entry name" value="PROKAR_LIPOPROTEIN"/>
    <property type="match status" value="1"/>
</dbReference>
<evidence type="ECO:0000256" key="1">
    <source>
        <dbReference type="SAM" id="MobiDB-lite"/>
    </source>
</evidence>
<evidence type="ECO:0000313" key="4">
    <source>
        <dbReference type="Proteomes" id="UP000680304"/>
    </source>
</evidence>
<reference evidence="3 4" key="1">
    <citation type="submission" date="2021-04" db="EMBL/GenBank/DDBJ databases">
        <title>Draft genome sequence of Paenibacillus cisolokensis, LC2-13A.</title>
        <authorList>
            <person name="Uke A."/>
            <person name="Chhe C."/>
            <person name="Baramee S."/>
            <person name="Kosugi A."/>
        </authorList>
    </citation>
    <scope>NUCLEOTIDE SEQUENCE [LARGE SCALE GENOMIC DNA]</scope>
    <source>
        <strain evidence="3 4">LC2-13A</strain>
    </source>
</reference>
<accession>A0ABQ4N4V5</accession>
<dbReference type="Pfam" id="PF01547">
    <property type="entry name" value="SBP_bac_1"/>
    <property type="match status" value="1"/>
</dbReference>
<dbReference type="PANTHER" id="PTHR43649:SF12">
    <property type="entry name" value="DIACETYLCHITOBIOSE BINDING PROTEIN DASA"/>
    <property type="match status" value="1"/>
</dbReference>
<proteinExistence type="predicted"/>
<dbReference type="InterPro" id="IPR050490">
    <property type="entry name" value="Bact_solute-bd_prot1"/>
</dbReference>
<dbReference type="Proteomes" id="UP000680304">
    <property type="component" value="Unassembled WGS sequence"/>
</dbReference>
<dbReference type="PANTHER" id="PTHR43649">
    <property type="entry name" value="ARABINOSE-BINDING PROTEIN-RELATED"/>
    <property type="match status" value="1"/>
</dbReference>
<feature type="region of interest" description="Disordered" evidence="1">
    <location>
        <begin position="30"/>
        <end position="54"/>
    </location>
</feature>
<comment type="caution">
    <text evidence="3">The sequence shown here is derived from an EMBL/GenBank/DDBJ whole genome shotgun (WGS) entry which is preliminary data.</text>
</comment>
<dbReference type="SUPFAM" id="SSF53850">
    <property type="entry name" value="Periplasmic binding protein-like II"/>
    <property type="match status" value="1"/>
</dbReference>
<dbReference type="EMBL" id="BOVJ01000057">
    <property type="protein sequence ID" value="GIQ63191.1"/>
    <property type="molecule type" value="Genomic_DNA"/>
</dbReference>
<organism evidence="3 4">
    <name type="scientific">Paenibacillus cisolokensis</name>
    <dbReference type="NCBI Taxonomy" id="1658519"/>
    <lineage>
        <taxon>Bacteria</taxon>
        <taxon>Bacillati</taxon>
        <taxon>Bacillota</taxon>
        <taxon>Bacilli</taxon>
        <taxon>Bacillales</taxon>
        <taxon>Paenibacillaceae</taxon>
        <taxon>Paenibacillus</taxon>
    </lineage>
</organism>
<gene>
    <name evidence="3" type="ORF">PACILC2_17590</name>
</gene>
<evidence type="ECO:0000256" key="2">
    <source>
        <dbReference type="SAM" id="SignalP"/>
    </source>
</evidence>
<name>A0ABQ4N4V5_9BACL</name>
<feature type="signal peptide" evidence="2">
    <location>
        <begin position="1"/>
        <end position="22"/>
    </location>
</feature>